<dbReference type="PROSITE" id="PS50929">
    <property type="entry name" value="ABC_TM1F"/>
    <property type="match status" value="2"/>
</dbReference>
<feature type="transmembrane region" description="Helical" evidence="10">
    <location>
        <begin position="91"/>
        <end position="111"/>
    </location>
</feature>
<feature type="transmembrane region" description="Helical" evidence="10">
    <location>
        <begin position="199"/>
        <end position="219"/>
    </location>
</feature>
<evidence type="ECO:0000256" key="10">
    <source>
        <dbReference type="SAM" id="Phobius"/>
    </source>
</evidence>
<dbReference type="InterPro" id="IPR027417">
    <property type="entry name" value="P-loop_NTPase"/>
</dbReference>
<keyword evidence="14" id="KW-1185">Reference proteome</keyword>
<keyword evidence="6" id="KW-0067">ATP-binding</keyword>
<dbReference type="Gene3D" id="3.40.50.300">
    <property type="entry name" value="P-loop containing nucleotide triphosphate hydrolases"/>
    <property type="match status" value="2"/>
</dbReference>
<dbReference type="PANTHER" id="PTHR24223">
    <property type="entry name" value="ATP-BINDING CASSETTE SUB-FAMILY C"/>
    <property type="match status" value="1"/>
</dbReference>
<evidence type="ECO:0000313" key="13">
    <source>
        <dbReference type="EMBL" id="CAK9874448.1"/>
    </source>
</evidence>
<evidence type="ECO:0008006" key="15">
    <source>
        <dbReference type="Google" id="ProtNLM"/>
    </source>
</evidence>
<dbReference type="PANTHER" id="PTHR24223:SF189">
    <property type="entry name" value="ABC TRANSPORTER C FAMILY MEMBER 5"/>
    <property type="match status" value="1"/>
</dbReference>
<dbReference type="InterPro" id="IPR011527">
    <property type="entry name" value="ABC1_TM_dom"/>
</dbReference>
<feature type="domain" description="ABC transporter" evidence="11">
    <location>
        <begin position="1337"/>
        <end position="1571"/>
    </location>
</feature>
<dbReference type="SMART" id="SM00382">
    <property type="entry name" value="AAA"/>
    <property type="match status" value="2"/>
</dbReference>
<comment type="similarity">
    <text evidence="2">Belongs to the ABC transporter superfamily. ABCC family. Conjugate transporter (TC 3.A.1.208) subfamily.</text>
</comment>
<feature type="domain" description="ABC transporter" evidence="11">
    <location>
        <begin position="672"/>
        <end position="895"/>
    </location>
</feature>
<evidence type="ECO:0000256" key="7">
    <source>
        <dbReference type="ARBA" id="ARBA00022989"/>
    </source>
</evidence>
<evidence type="ECO:0000313" key="14">
    <source>
        <dbReference type="Proteomes" id="UP001497522"/>
    </source>
</evidence>
<evidence type="ECO:0000256" key="5">
    <source>
        <dbReference type="ARBA" id="ARBA00022741"/>
    </source>
</evidence>
<feature type="region of interest" description="Disordered" evidence="9">
    <location>
        <begin position="965"/>
        <end position="985"/>
    </location>
</feature>
<accession>A0ABP1BG77</accession>
<dbReference type="InterPro" id="IPR017871">
    <property type="entry name" value="ABC_transporter-like_CS"/>
</dbReference>
<feature type="transmembrane region" description="Helical" evidence="10">
    <location>
        <begin position="389"/>
        <end position="407"/>
    </location>
</feature>
<comment type="subcellular location">
    <subcellularLocation>
        <location evidence="1">Membrane</location>
        <topology evidence="1">Multi-pass membrane protein</topology>
    </subcellularLocation>
</comment>
<keyword evidence="3" id="KW-0813">Transport</keyword>
<feature type="transmembrane region" description="Helical" evidence="10">
    <location>
        <begin position="1059"/>
        <end position="1087"/>
    </location>
</feature>
<feature type="transmembrane region" description="Helical" evidence="10">
    <location>
        <begin position="468"/>
        <end position="490"/>
    </location>
</feature>
<reference evidence="13" key="1">
    <citation type="submission" date="2024-03" db="EMBL/GenBank/DDBJ databases">
        <authorList>
            <consortium name="ELIXIR-Norway"/>
            <consortium name="Elixir Norway"/>
        </authorList>
    </citation>
    <scope>NUCLEOTIDE SEQUENCE</scope>
</reference>
<dbReference type="CDD" id="cd18580">
    <property type="entry name" value="ABC_6TM_ABCC_D2"/>
    <property type="match status" value="1"/>
</dbReference>
<dbReference type="Proteomes" id="UP001497522">
    <property type="component" value="Chromosome 4"/>
</dbReference>
<feature type="transmembrane region" description="Helical" evidence="10">
    <location>
        <begin position="582"/>
        <end position="605"/>
    </location>
</feature>
<proteinExistence type="inferred from homology"/>
<evidence type="ECO:0000256" key="9">
    <source>
        <dbReference type="SAM" id="MobiDB-lite"/>
    </source>
</evidence>
<feature type="transmembrane region" description="Helical" evidence="10">
    <location>
        <begin position="352"/>
        <end position="377"/>
    </location>
</feature>
<dbReference type="PROSITE" id="PS50893">
    <property type="entry name" value="ABC_TRANSPORTER_2"/>
    <property type="match status" value="2"/>
</dbReference>
<feature type="transmembrane region" description="Helical" evidence="10">
    <location>
        <begin position="496"/>
        <end position="514"/>
    </location>
</feature>
<dbReference type="SUPFAM" id="SSF52540">
    <property type="entry name" value="P-loop containing nucleoside triphosphate hydrolases"/>
    <property type="match status" value="2"/>
</dbReference>
<dbReference type="Pfam" id="PF00664">
    <property type="entry name" value="ABC_membrane"/>
    <property type="match status" value="2"/>
</dbReference>
<dbReference type="InterPro" id="IPR003439">
    <property type="entry name" value="ABC_transporter-like_ATP-bd"/>
</dbReference>
<dbReference type="EMBL" id="OZ023705">
    <property type="protein sequence ID" value="CAK9874448.1"/>
    <property type="molecule type" value="Genomic_DNA"/>
</dbReference>
<dbReference type="CDD" id="cd03250">
    <property type="entry name" value="ABCC_MRP_domain1"/>
    <property type="match status" value="1"/>
</dbReference>
<dbReference type="InterPro" id="IPR050173">
    <property type="entry name" value="ABC_transporter_C-like"/>
</dbReference>
<dbReference type="SUPFAM" id="SSF90123">
    <property type="entry name" value="ABC transporter transmembrane region"/>
    <property type="match status" value="2"/>
</dbReference>
<evidence type="ECO:0000256" key="4">
    <source>
        <dbReference type="ARBA" id="ARBA00022692"/>
    </source>
</evidence>
<evidence type="ECO:0000256" key="2">
    <source>
        <dbReference type="ARBA" id="ARBA00009726"/>
    </source>
</evidence>
<keyword evidence="8 10" id="KW-0472">Membrane</keyword>
<feature type="transmembrane region" description="Helical" evidence="10">
    <location>
        <begin position="1248"/>
        <end position="1265"/>
    </location>
</feature>
<feature type="compositionally biased region" description="Basic and acidic residues" evidence="9">
    <location>
        <begin position="974"/>
        <end position="985"/>
    </location>
</feature>
<dbReference type="InterPro" id="IPR003593">
    <property type="entry name" value="AAA+_ATPase"/>
</dbReference>
<sequence length="1583" mass="178311">MSIIFSTLTLSLVFLHSTPTYHVASYTPFFVPTLWRNKVSSFSLLVLYLTLISWEKVWQKRNHQLLLPHDNPLRTHMRRSVSSCQRGSPTYLKLVQLCCIYLFLLNFGVWLFGISNGFRQGWSNVKLDLEVLSLVQMITWGVNSLATESARKHGHEYFPKVLRVWWVSSFIFSTVTLVSIILSMSSDKTEMIWFFNGELWVEIFSVPGLFFLGIIVPLLRGGRTSFERRIDEDDEILHEPLLTPNVVEQSELGFEEKEEGGEEGITATTTTPYAKASIWSLATISWINPLLQVGSQKPLELIDLPKLLYEDSTEATYKRFQQNWEGLKRKLDDDAASQQQTPSISLALAKSFWRLGIVNAMFAFANVMSSYVGPYLIDDFVEYLGGRRRFAHEGIVLVSIFFVAKLVENLAQRQWYLGAQWLGLKLKAALTAVVYRKALRLSSQSRQSHSSGEIINYMSVDVERLSEFTWYIHYLWILPLQVFLALAILYKFVGMAWIAALVAACFAFMINIPLEKTQEKYQDKVMEAKDSRMKVTSECLRNMRVLKLQAWEKRYLTKIEEIRQGEYGWLVKNSIIAALQSYVFWLTPVLISVATFSTCVLFGIPLTTGRILSAIATLRVLQMSMGVVPEFITLIAQSKVSLDRLWKFLHEEELPKDVVIHVPKDQNQGIAIKIEGGQFSWDPSITPETLNMINLEVKVGTRVAVCGTVGSGKSSLLSCILGEIPKFAGTVQVSGTMAYVAQSAWIQSGKVEDNIRLGARMNRAHYDAVLEACALNKDLQLLAFGDQTEIGERGLNLSGGQKQRIQLARALYQDSDIYLLDDPFSAVDAHTGSHLFRECILGMLASKTVVYVTHQMEFLPVADLILVLDKGVIVQAGKYDELLQAGTNFNTLVSAHNEALDQHTEAATEASFLHNPEIDLLEAAVTGVEASSDGDVMRNHHHHQNGVDKMGKQLQKQISNKTTLTQMGLQKQSSKKENDSHGDAVRRQLIEEEEREKGDVNFNVYWSYITSINSGTYMILAMLCQTCFLILQIGSNFWMAWASPSTEGDTPKFSNTTLIWVYACLSFGSSLFIAVRSILICLSGIFIAQKYFLDMIRCIFRAPMSFFDSTPTGRILNRASLDQSVLDSEMSYAFGWTIMSFLQLVGTVALMSQVSLVVPFVFLPGAIACFWMQHFYMKSAREVARVMGVEKAPILNHYSETIAGAVTIRSFVQQEQFMAMNIHLFDNYSRPCFANIGLVEWIMFRMEFLCNLIFSSLMVLVLLLPDGVVSPSLSGLAVTYGLNLNEILSWVIWNLCTLQTKIISVERIQQYTHIASEAPWVIEENHPPATWPSHGTIELQNLQIRYNPHSPLVLHGITCTFHGGKRIGVVGRTGSGKSTLIQAMFRIVEPTRGRIIVDGLDVATIGLHDLRSRLSIIPQDPTLFEGTMRSNLDPHHEHTDIEVWEALDKCQLGSIMRAKEEKLDANVGENGENWSAGQRQLVCLSRALLKRTRILILDEATASVDSVTDNIIQRTLRTEFKDCTVITIAHRIPTIIDGDRVLVLSDGMVAEYDVPARLLENKNSQFAKLVTEYTMRSMNGATF</sequence>
<evidence type="ECO:0000256" key="1">
    <source>
        <dbReference type="ARBA" id="ARBA00004141"/>
    </source>
</evidence>
<evidence type="ECO:0000256" key="6">
    <source>
        <dbReference type="ARBA" id="ARBA00022840"/>
    </source>
</evidence>
<protein>
    <recommendedName>
        <fullName evidence="15">ABC transporter C family member 3</fullName>
    </recommendedName>
</protein>
<dbReference type="InterPro" id="IPR044746">
    <property type="entry name" value="ABCC_6TM_D1"/>
</dbReference>
<dbReference type="PROSITE" id="PS00211">
    <property type="entry name" value="ABC_TRANSPORTER_1"/>
    <property type="match status" value="1"/>
</dbReference>
<dbReference type="InterPro" id="IPR036640">
    <property type="entry name" value="ABC1_TM_sf"/>
</dbReference>
<feature type="domain" description="ABC transmembrane type-1" evidence="12">
    <location>
        <begin position="362"/>
        <end position="637"/>
    </location>
</feature>
<name>A0ABP1BG77_9BRYO</name>
<dbReference type="Pfam" id="PF00005">
    <property type="entry name" value="ABC_tran"/>
    <property type="match status" value="2"/>
</dbReference>
<feature type="transmembrane region" description="Helical" evidence="10">
    <location>
        <begin position="1157"/>
        <end position="1177"/>
    </location>
</feature>
<evidence type="ECO:0000256" key="8">
    <source>
        <dbReference type="ARBA" id="ARBA00023136"/>
    </source>
</evidence>
<dbReference type="InterPro" id="IPR044726">
    <property type="entry name" value="ABCC_6TM_D2"/>
</dbReference>
<keyword evidence="4 10" id="KW-0812">Transmembrane</keyword>
<feature type="domain" description="ABC transmembrane type-1" evidence="12">
    <location>
        <begin position="1019"/>
        <end position="1300"/>
    </location>
</feature>
<evidence type="ECO:0000259" key="11">
    <source>
        <dbReference type="PROSITE" id="PS50893"/>
    </source>
</evidence>
<organism evidence="13 14">
    <name type="scientific">Sphagnum jensenii</name>
    <dbReference type="NCBI Taxonomy" id="128206"/>
    <lineage>
        <taxon>Eukaryota</taxon>
        <taxon>Viridiplantae</taxon>
        <taxon>Streptophyta</taxon>
        <taxon>Embryophyta</taxon>
        <taxon>Bryophyta</taxon>
        <taxon>Sphagnophytina</taxon>
        <taxon>Sphagnopsida</taxon>
        <taxon>Sphagnales</taxon>
        <taxon>Sphagnaceae</taxon>
        <taxon>Sphagnum</taxon>
    </lineage>
</organism>
<evidence type="ECO:0000259" key="12">
    <source>
        <dbReference type="PROSITE" id="PS50929"/>
    </source>
</evidence>
<feature type="transmembrane region" description="Helical" evidence="10">
    <location>
        <begin position="1017"/>
        <end position="1039"/>
    </location>
</feature>
<dbReference type="Gene3D" id="1.20.1560.10">
    <property type="entry name" value="ABC transporter type 1, transmembrane domain"/>
    <property type="match status" value="2"/>
</dbReference>
<evidence type="ECO:0000256" key="3">
    <source>
        <dbReference type="ARBA" id="ARBA00022448"/>
    </source>
</evidence>
<dbReference type="CDD" id="cd18579">
    <property type="entry name" value="ABC_6TM_ABCC_D1"/>
    <property type="match status" value="1"/>
</dbReference>
<dbReference type="CDD" id="cd03244">
    <property type="entry name" value="ABCC_MRP_domain2"/>
    <property type="match status" value="1"/>
</dbReference>
<gene>
    <name evidence="13" type="ORF">CSSPJE1EN2_LOCUS16830</name>
</gene>
<keyword evidence="5" id="KW-0547">Nucleotide-binding</keyword>
<keyword evidence="7 10" id="KW-1133">Transmembrane helix</keyword>
<feature type="transmembrane region" description="Helical" evidence="10">
    <location>
        <begin position="162"/>
        <end position="184"/>
    </location>
</feature>